<dbReference type="RefSeq" id="WP_136895078.1">
    <property type="nucleotide sequence ID" value="NZ_SWJE01000006.1"/>
</dbReference>
<evidence type="ECO:0000313" key="5">
    <source>
        <dbReference type="EMBL" id="TKC88683.1"/>
    </source>
</evidence>
<comment type="caution">
    <text evidence="5">The sequence shown here is derived from an EMBL/GenBank/DDBJ whole genome shotgun (WGS) entry which is preliminary data.</text>
</comment>
<evidence type="ECO:0000313" key="6">
    <source>
        <dbReference type="Proteomes" id="UP000305539"/>
    </source>
</evidence>
<protein>
    <submittedName>
        <fullName evidence="5">Glycosyl hydrolase</fullName>
    </submittedName>
</protein>
<name>A0A4U1I5Q2_9BURK</name>
<keyword evidence="3" id="KW-0732">Signal</keyword>
<dbReference type="InterPro" id="IPR028203">
    <property type="entry name" value="PSII_CF48-like_dom"/>
</dbReference>
<evidence type="ECO:0000256" key="1">
    <source>
        <dbReference type="ARBA" id="ARBA00022531"/>
    </source>
</evidence>
<keyword evidence="5" id="KW-0378">Hydrolase</keyword>
<keyword evidence="2" id="KW-0604">Photosystem II</keyword>
<dbReference type="EMBL" id="SWJE01000006">
    <property type="protein sequence ID" value="TKC88683.1"/>
    <property type="molecule type" value="Genomic_DNA"/>
</dbReference>
<dbReference type="GO" id="GO:0009523">
    <property type="term" value="C:photosystem II"/>
    <property type="evidence" value="ECO:0007669"/>
    <property type="project" value="UniProtKB-KW"/>
</dbReference>
<dbReference type="AlphaFoldDB" id="A0A4U1I5Q2"/>
<dbReference type="Gene3D" id="2.130.10.10">
    <property type="entry name" value="YVTN repeat-like/Quinoprotein amine dehydrogenase"/>
    <property type="match status" value="2"/>
</dbReference>
<dbReference type="GO" id="GO:0016787">
    <property type="term" value="F:hydrolase activity"/>
    <property type="evidence" value="ECO:0007669"/>
    <property type="project" value="UniProtKB-KW"/>
</dbReference>
<dbReference type="CDD" id="cd15482">
    <property type="entry name" value="Sialidase_non-viral"/>
    <property type="match status" value="1"/>
</dbReference>
<dbReference type="PANTHER" id="PTHR47199">
    <property type="entry name" value="PHOTOSYSTEM II STABILITY/ASSEMBLY FACTOR HCF136, CHLOROPLASTIC"/>
    <property type="match status" value="1"/>
</dbReference>
<feature type="signal peptide" evidence="3">
    <location>
        <begin position="1"/>
        <end position="23"/>
    </location>
</feature>
<keyword evidence="6" id="KW-1185">Reference proteome</keyword>
<dbReference type="SUPFAM" id="SSF110296">
    <property type="entry name" value="Oligoxyloglucan reducing end-specific cellobiohydrolase"/>
    <property type="match status" value="1"/>
</dbReference>
<feature type="chain" id="PRO_5020849205" evidence="3">
    <location>
        <begin position="24"/>
        <end position="331"/>
    </location>
</feature>
<organism evidence="5 6">
    <name type="scientific">Trinickia terrae</name>
    <dbReference type="NCBI Taxonomy" id="2571161"/>
    <lineage>
        <taxon>Bacteria</taxon>
        <taxon>Pseudomonadati</taxon>
        <taxon>Pseudomonadota</taxon>
        <taxon>Betaproteobacteria</taxon>
        <taxon>Burkholderiales</taxon>
        <taxon>Burkholderiaceae</taxon>
        <taxon>Trinickia</taxon>
    </lineage>
</organism>
<dbReference type="Pfam" id="PF14870">
    <property type="entry name" value="PSII_BNR"/>
    <property type="match status" value="1"/>
</dbReference>
<reference evidence="5 6" key="1">
    <citation type="submission" date="2019-04" db="EMBL/GenBank/DDBJ databases">
        <title>Trinickia sp. 7GSK02, isolated from subtropical forest soil.</title>
        <authorList>
            <person name="Gao Z.-H."/>
            <person name="Qiu L.-H."/>
        </authorList>
    </citation>
    <scope>NUCLEOTIDE SEQUENCE [LARGE SCALE GENOMIC DNA]</scope>
    <source>
        <strain evidence="5 6">7GSK02</strain>
    </source>
</reference>
<dbReference type="OrthoDB" id="9767885at2"/>
<keyword evidence="1" id="KW-0602">Photosynthesis</keyword>
<evidence type="ECO:0000256" key="3">
    <source>
        <dbReference type="SAM" id="SignalP"/>
    </source>
</evidence>
<feature type="domain" description="Photosynthesis system II assembly factor Ycf48/Hcf136-like" evidence="4">
    <location>
        <begin position="80"/>
        <end position="229"/>
    </location>
</feature>
<dbReference type="InterPro" id="IPR015943">
    <property type="entry name" value="WD40/YVTN_repeat-like_dom_sf"/>
</dbReference>
<accession>A0A4U1I5Q2</accession>
<dbReference type="Proteomes" id="UP000305539">
    <property type="component" value="Unassembled WGS sequence"/>
</dbReference>
<gene>
    <name evidence="5" type="ORF">FAZ69_13075</name>
</gene>
<dbReference type="PANTHER" id="PTHR47199:SF2">
    <property type="entry name" value="PHOTOSYSTEM II STABILITY_ASSEMBLY FACTOR HCF136, CHLOROPLASTIC"/>
    <property type="match status" value="1"/>
</dbReference>
<evidence type="ECO:0000256" key="2">
    <source>
        <dbReference type="ARBA" id="ARBA00023276"/>
    </source>
</evidence>
<sequence length="331" mass="34441">MIKNAIAAAVLGVLCCTNGFAQAGGGAPAALPITPAHAWTEPTHSMMLDATHAGSRIVAVGEHGIVLLSDDGGRSYRQAKQVPASTTLTSVSFADARHGWAAGQWGVILATADGGETWTLQRSDTSIDQPLFSVYFKDAQHGWAAGLWSLLLSTDDGGHTWNVAKLPPPPGGGKADRNLFRIFADRSGALYIAAEKGTVLRSRDDGGTWEYRNTGNKGSLWTGTAAEDGSIFVGGLLGHLYRSRDGGDTWTAVDSGANGSITDLVAVGNRVLGVGLEGFVISGTTDAGRFTAHERNDRAELTTLIVPGAGAPVLFSKDGILNTSDGILNTN</sequence>
<evidence type="ECO:0000259" key="4">
    <source>
        <dbReference type="Pfam" id="PF14870"/>
    </source>
</evidence>
<dbReference type="GO" id="GO:0015979">
    <property type="term" value="P:photosynthesis"/>
    <property type="evidence" value="ECO:0007669"/>
    <property type="project" value="UniProtKB-KW"/>
</dbReference>
<proteinExistence type="predicted"/>